<evidence type="ECO:0000313" key="4">
    <source>
        <dbReference type="Proteomes" id="UP000887566"/>
    </source>
</evidence>
<dbReference type="Gene3D" id="2.60.120.590">
    <property type="entry name" value="Alpha-ketoglutarate-dependent dioxygenase AlkB-like"/>
    <property type="match status" value="1"/>
</dbReference>
<dbReference type="Pfam" id="PF13532">
    <property type="entry name" value="2OG-FeII_Oxy_2"/>
    <property type="match status" value="1"/>
</dbReference>
<accession>A0A914VLK0</accession>
<keyword evidence="2" id="KW-0732">Signal</keyword>
<dbReference type="GO" id="GO:0005759">
    <property type="term" value="C:mitochondrial matrix"/>
    <property type="evidence" value="ECO:0007669"/>
    <property type="project" value="TreeGrafter"/>
</dbReference>
<dbReference type="GO" id="GO:0006974">
    <property type="term" value="P:DNA damage response"/>
    <property type="evidence" value="ECO:0007669"/>
    <property type="project" value="InterPro"/>
</dbReference>
<dbReference type="PANTHER" id="PTHR21052:SF0">
    <property type="entry name" value="ALPHA-KETOGLUTARATE-DEPENDENT DIOXYGENASE ALKB HOMOLOG 7, MITOCHONDRIAL"/>
    <property type="match status" value="1"/>
</dbReference>
<sequence length="443" mass="48835">MRAIVAILLVGLCGCAVAQEMIRQCMCDEVEGCKERAKQVAPQCFEICKGKLSAIGNPDAIKQCVESKRDKIMEVKECVMGRIGRVCATDPNQMVPKQDVEALEGDAEQEAHDRFANSPLRNSPLFQGMRAVMGTLKQYGQCVKECMQGATVQCFNGLGCGIAKPAKEELKEALKGCAGEKNPAEMQATCNCFVNQGGVTQLASVCPLIGSMGGMMNGGMNGGGGMGGGGGLLGRLREKWPVTLRQAFERDCHVVLDFITDAEEATLCDEVAPRLKRLRYEKSHWDDAIHLYRETERSQWSPAATSIINRIKTRSFGSDAQHLSHVHVLDLHKDGLIKPHIDSSRYCGDVVSGVSLLSDSVMRLRHKDDEETLIVDLLLRRRSLYILSGVARYDFKHEILADAVSKFKEEHVPRDRRISIICRDLPKSVNASPTDKPLDFKSL</sequence>
<feature type="signal peptide" evidence="2">
    <location>
        <begin position="1"/>
        <end position="18"/>
    </location>
</feature>
<keyword evidence="4" id="KW-1185">Reference proteome</keyword>
<name>A0A914VLK0_9BILA</name>
<organism evidence="4 5">
    <name type="scientific">Plectus sambesii</name>
    <dbReference type="NCBI Taxonomy" id="2011161"/>
    <lineage>
        <taxon>Eukaryota</taxon>
        <taxon>Metazoa</taxon>
        <taxon>Ecdysozoa</taxon>
        <taxon>Nematoda</taxon>
        <taxon>Chromadorea</taxon>
        <taxon>Plectida</taxon>
        <taxon>Plectina</taxon>
        <taxon>Plectoidea</taxon>
        <taxon>Plectidae</taxon>
        <taxon>Plectus</taxon>
    </lineage>
</organism>
<dbReference type="InterPro" id="IPR032870">
    <property type="entry name" value="ALKBH7-like"/>
</dbReference>
<evidence type="ECO:0000256" key="1">
    <source>
        <dbReference type="ARBA" id="ARBA00001954"/>
    </source>
</evidence>
<evidence type="ECO:0000256" key="2">
    <source>
        <dbReference type="SAM" id="SignalP"/>
    </source>
</evidence>
<dbReference type="PROSITE" id="PS51257">
    <property type="entry name" value="PROKAR_LIPOPROTEIN"/>
    <property type="match status" value="1"/>
</dbReference>
<comment type="cofactor">
    <cofactor evidence="1">
        <name>Fe(2+)</name>
        <dbReference type="ChEBI" id="CHEBI:29033"/>
    </cofactor>
</comment>
<dbReference type="WBParaSite" id="PSAMB.scaffold2123size25212.g16495.t1">
    <property type="protein sequence ID" value="PSAMB.scaffold2123size25212.g16495.t1"/>
    <property type="gene ID" value="PSAMB.scaffold2123size25212.g16495"/>
</dbReference>
<evidence type="ECO:0000313" key="5">
    <source>
        <dbReference type="WBParaSite" id="PSAMB.scaffold2123size25212.g16495.t1"/>
    </source>
</evidence>
<dbReference type="SUPFAM" id="SSF51197">
    <property type="entry name" value="Clavaminate synthase-like"/>
    <property type="match status" value="1"/>
</dbReference>
<feature type="chain" id="PRO_5037794332" evidence="2">
    <location>
        <begin position="19"/>
        <end position="443"/>
    </location>
</feature>
<protein>
    <submittedName>
        <fullName evidence="5">Alpha-ketoglutarate-dependent dioxygenase AlkB-like domain-containing protein</fullName>
    </submittedName>
</protein>
<proteinExistence type="predicted"/>
<evidence type="ECO:0000259" key="3">
    <source>
        <dbReference type="Pfam" id="PF13532"/>
    </source>
</evidence>
<dbReference type="InterPro" id="IPR037151">
    <property type="entry name" value="AlkB-like_sf"/>
</dbReference>
<dbReference type="PANTHER" id="PTHR21052">
    <property type="entry name" value="SPERMATOGENESIS ASSOCIATED 11-RELATED"/>
    <property type="match status" value="1"/>
</dbReference>
<dbReference type="InterPro" id="IPR027450">
    <property type="entry name" value="AlkB-like"/>
</dbReference>
<dbReference type="AlphaFoldDB" id="A0A914VLK0"/>
<dbReference type="GO" id="GO:0006631">
    <property type="term" value="P:fatty acid metabolic process"/>
    <property type="evidence" value="ECO:0007669"/>
    <property type="project" value="TreeGrafter"/>
</dbReference>
<feature type="domain" description="Alpha-ketoglutarate-dependent dioxygenase AlkB-like" evidence="3">
    <location>
        <begin position="298"/>
        <end position="423"/>
    </location>
</feature>
<reference evidence="5" key="1">
    <citation type="submission" date="2022-11" db="UniProtKB">
        <authorList>
            <consortium name="WormBaseParasite"/>
        </authorList>
    </citation>
    <scope>IDENTIFICATION</scope>
</reference>
<dbReference type="Proteomes" id="UP000887566">
    <property type="component" value="Unplaced"/>
</dbReference>